<dbReference type="InterPro" id="IPR025327">
    <property type="entry name" value="DUF4233"/>
</dbReference>
<accession>A0A191WFM5</accession>
<gene>
    <name evidence="3" type="ORF">ATC03_09855</name>
</gene>
<organism evidence="3 4">
    <name type="scientific">Agromyces aureus</name>
    <dbReference type="NCBI Taxonomy" id="453304"/>
    <lineage>
        <taxon>Bacteria</taxon>
        <taxon>Bacillati</taxon>
        <taxon>Actinomycetota</taxon>
        <taxon>Actinomycetes</taxon>
        <taxon>Micrococcales</taxon>
        <taxon>Microbacteriaceae</taxon>
        <taxon>Agromyces</taxon>
    </lineage>
</organism>
<sequence>MERAMSLPADPEVPADRNPDETAPETQAVAATSAPRSVRASLASIVLGFELIVVFLAALVIWGLTPESGSAFGLPRWAPLVAGGVVIVLMIATIGLLRHRWAYLLGWITQALILLAGFLNPGMFFIGALFGGIWAYCMIVGERIDREKAAAVAAYRKELE</sequence>
<keyword evidence="4" id="KW-1185">Reference proteome</keyword>
<reference evidence="3 4" key="1">
    <citation type="journal article" date="2016" name="Int. J. Syst. Evol. Microbiol.">
        <title>Agromyces aureus sp. nov., isolated from the rhizosphere of Salix caprea L. grown in a heavy-metal-contaminated soil.</title>
        <authorList>
            <person name="Corretto E."/>
            <person name="Antonielli L."/>
            <person name="Sessitsch A."/>
            <person name="Compant S."/>
            <person name="Gorfer M."/>
            <person name="Kuffner M."/>
            <person name="Brader G."/>
        </authorList>
    </citation>
    <scope>NUCLEOTIDE SEQUENCE [LARGE SCALE GENOMIC DNA]</scope>
    <source>
        <strain evidence="3 4">AR33</strain>
    </source>
</reference>
<dbReference type="Pfam" id="PF14017">
    <property type="entry name" value="DUF4233"/>
    <property type="match status" value="1"/>
</dbReference>
<keyword evidence="2" id="KW-0472">Membrane</keyword>
<dbReference type="Proteomes" id="UP000078437">
    <property type="component" value="Chromosome"/>
</dbReference>
<dbReference type="EMBL" id="CP013979">
    <property type="protein sequence ID" value="ANJ26984.1"/>
    <property type="molecule type" value="Genomic_DNA"/>
</dbReference>
<dbReference type="OrthoDB" id="3267755at2"/>
<dbReference type="AlphaFoldDB" id="A0A191WFM5"/>
<keyword evidence="2" id="KW-0812">Transmembrane</keyword>
<reference evidence="4" key="2">
    <citation type="submission" date="2016-01" db="EMBL/GenBank/DDBJ databases">
        <title>Complete genome sequence of Agromyces aureus AR33T and comparison with related organisms.</title>
        <authorList>
            <person name="Corretto E."/>
            <person name="Antonielli L."/>
            <person name="Sessitsch A."/>
            <person name="Brader G."/>
        </authorList>
    </citation>
    <scope>NUCLEOTIDE SEQUENCE [LARGE SCALE GENOMIC DNA]</scope>
    <source>
        <strain evidence="4">AR33</strain>
    </source>
</reference>
<feature type="transmembrane region" description="Helical" evidence="2">
    <location>
        <begin position="42"/>
        <end position="65"/>
    </location>
</feature>
<evidence type="ECO:0000256" key="1">
    <source>
        <dbReference type="SAM" id="MobiDB-lite"/>
    </source>
</evidence>
<evidence type="ECO:0008006" key="5">
    <source>
        <dbReference type="Google" id="ProtNLM"/>
    </source>
</evidence>
<dbReference type="KEGG" id="agy:ATC03_09855"/>
<feature type="region of interest" description="Disordered" evidence="1">
    <location>
        <begin position="1"/>
        <end position="29"/>
    </location>
</feature>
<dbReference type="STRING" id="453304.ATC03_09855"/>
<evidence type="ECO:0000256" key="2">
    <source>
        <dbReference type="SAM" id="Phobius"/>
    </source>
</evidence>
<evidence type="ECO:0000313" key="3">
    <source>
        <dbReference type="EMBL" id="ANJ26984.1"/>
    </source>
</evidence>
<evidence type="ECO:0000313" key="4">
    <source>
        <dbReference type="Proteomes" id="UP000078437"/>
    </source>
</evidence>
<protein>
    <recommendedName>
        <fullName evidence="5">DUF4233 domain-containing protein</fullName>
    </recommendedName>
</protein>
<name>A0A191WFM5_9MICO</name>
<proteinExistence type="predicted"/>
<keyword evidence="2" id="KW-1133">Transmembrane helix</keyword>
<feature type="transmembrane region" description="Helical" evidence="2">
    <location>
        <begin position="77"/>
        <end position="94"/>
    </location>
</feature>